<dbReference type="AlphaFoldDB" id="A0A2G8SSQ8"/>
<keyword evidence="3" id="KW-1185">Reference proteome</keyword>
<organism evidence="2 3">
    <name type="scientific">Ganoderma sinense ZZ0214-1</name>
    <dbReference type="NCBI Taxonomy" id="1077348"/>
    <lineage>
        <taxon>Eukaryota</taxon>
        <taxon>Fungi</taxon>
        <taxon>Dikarya</taxon>
        <taxon>Basidiomycota</taxon>
        <taxon>Agaricomycotina</taxon>
        <taxon>Agaricomycetes</taxon>
        <taxon>Polyporales</taxon>
        <taxon>Polyporaceae</taxon>
        <taxon>Ganoderma</taxon>
    </lineage>
</organism>
<protein>
    <recommendedName>
        <fullName evidence="4">F-box domain-containing protein</fullName>
    </recommendedName>
</protein>
<feature type="region of interest" description="Disordered" evidence="1">
    <location>
        <begin position="362"/>
        <end position="400"/>
    </location>
</feature>
<feature type="compositionally biased region" description="Acidic residues" evidence="1">
    <location>
        <begin position="387"/>
        <end position="400"/>
    </location>
</feature>
<dbReference type="EMBL" id="AYKW01000001">
    <property type="protein sequence ID" value="PIL36806.1"/>
    <property type="molecule type" value="Genomic_DNA"/>
</dbReference>
<comment type="caution">
    <text evidence="2">The sequence shown here is derived from an EMBL/GenBank/DDBJ whole genome shotgun (WGS) entry which is preliminary data.</text>
</comment>
<reference evidence="2 3" key="1">
    <citation type="journal article" date="2015" name="Sci. Rep.">
        <title>Chromosome-level genome map provides insights into diverse defense mechanisms in the medicinal fungus Ganoderma sinense.</title>
        <authorList>
            <person name="Zhu Y."/>
            <person name="Xu J."/>
            <person name="Sun C."/>
            <person name="Zhou S."/>
            <person name="Xu H."/>
            <person name="Nelson D.R."/>
            <person name="Qian J."/>
            <person name="Song J."/>
            <person name="Luo H."/>
            <person name="Xiang L."/>
            <person name="Li Y."/>
            <person name="Xu Z."/>
            <person name="Ji A."/>
            <person name="Wang L."/>
            <person name="Lu S."/>
            <person name="Hayward A."/>
            <person name="Sun W."/>
            <person name="Li X."/>
            <person name="Schwartz D.C."/>
            <person name="Wang Y."/>
            <person name="Chen S."/>
        </authorList>
    </citation>
    <scope>NUCLEOTIDE SEQUENCE [LARGE SCALE GENOMIC DNA]</scope>
    <source>
        <strain evidence="2 3">ZZ0214-1</strain>
    </source>
</reference>
<dbReference type="Proteomes" id="UP000230002">
    <property type="component" value="Unassembled WGS sequence"/>
</dbReference>
<evidence type="ECO:0008006" key="4">
    <source>
        <dbReference type="Google" id="ProtNLM"/>
    </source>
</evidence>
<evidence type="ECO:0000313" key="2">
    <source>
        <dbReference type="EMBL" id="PIL36806.1"/>
    </source>
</evidence>
<proteinExistence type="predicted"/>
<accession>A0A2G8SSQ8</accession>
<sequence length="413" mass="44546">MASALAALPVELLDAVLAPLAHNHTALAAAALTCAALNPSAIRLLYRHLSLSAYARNLNLVHLLAARPDLAILVRTLSVHLDDTEPPVQPTYSGLQHALVLMTNLQSLALYVDASTSWILTPLQGENGQKSSEFPNPGPAFYPRLEHLTCNFPLDPHLASFLGQVPSLISLTLSSIPSDDDAEPEPDHGHPDAPAAARATPAVEHVRISPSHIPLLEAYTGPAHLLPTLVSRPLKAVHLFGDLTLNLLPTDSPSASSVDEAVAHLHRLNVGGALDRTLSTDSLPTASSEMQVMSAMTSAPPAQLLEVLATAFPNLVCLRLMTTRALWDLPDLAFYSRIASTLSSMSRLVAFELAGIHWQSRPKQSSSPLKAEEKEWITPPVSPAVVDVEDEDEDDDLEDRDYDFDGAFLDWSY</sequence>
<dbReference type="Gene3D" id="3.80.10.10">
    <property type="entry name" value="Ribonuclease Inhibitor"/>
    <property type="match status" value="1"/>
</dbReference>
<feature type="region of interest" description="Disordered" evidence="1">
    <location>
        <begin position="176"/>
        <end position="199"/>
    </location>
</feature>
<dbReference type="OrthoDB" id="613763at2759"/>
<dbReference type="InterPro" id="IPR032675">
    <property type="entry name" value="LRR_dom_sf"/>
</dbReference>
<evidence type="ECO:0000256" key="1">
    <source>
        <dbReference type="SAM" id="MobiDB-lite"/>
    </source>
</evidence>
<name>A0A2G8SSQ8_9APHY</name>
<dbReference type="STRING" id="1077348.A0A2G8SSQ8"/>
<gene>
    <name evidence="2" type="ORF">GSI_00496</name>
</gene>
<evidence type="ECO:0000313" key="3">
    <source>
        <dbReference type="Proteomes" id="UP000230002"/>
    </source>
</evidence>